<dbReference type="GeneID" id="64596814"/>
<keyword evidence="1" id="KW-0472">Membrane</keyword>
<gene>
    <name evidence="2" type="ORF">HD556DRAFT_1374488</name>
</gene>
<comment type="caution">
    <text evidence="2">The sequence shown here is derived from an EMBL/GenBank/DDBJ whole genome shotgun (WGS) entry which is preliminary data.</text>
</comment>
<dbReference type="RefSeq" id="XP_041159950.1">
    <property type="nucleotide sequence ID" value="XM_041303050.1"/>
</dbReference>
<dbReference type="OrthoDB" id="2686857at2759"/>
<evidence type="ECO:0000313" key="2">
    <source>
        <dbReference type="EMBL" id="KAG1793525.1"/>
    </source>
</evidence>
<name>A0A9P7AQI9_9AGAM</name>
<evidence type="ECO:0000256" key="1">
    <source>
        <dbReference type="SAM" id="Phobius"/>
    </source>
</evidence>
<accession>A0A9P7AQI9</accession>
<proteinExistence type="predicted"/>
<keyword evidence="3" id="KW-1185">Reference proteome</keyword>
<keyword evidence="1" id="KW-1133">Transmembrane helix</keyword>
<dbReference type="EMBL" id="JABBWE010000030">
    <property type="protein sequence ID" value="KAG1793525.1"/>
    <property type="molecule type" value="Genomic_DNA"/>
</dbReference>
<protein>
    <submittedName>
        <fullName evidence="2">Uncharacterized protein</fullName>
    </submittedName>
</protein>
<organism evidence="2 3">
    <name type="scientific">Suillus plorans</name>
    <dbReference type="NCBI Taxonomy" id="116603"/>
    <lineage>
        <taxon>Eukaryota</taxon>
        <taxon>Fungi</taxon>
        <taxon>Dikarya</taxon>
        <taxon>Basidiomycota</taxon>
        <taxon>Agaricomycotina</taxon>
        <taxon>Agaricomycetes</taxon>
        <taxon>Agaricomycetidae</taxon>
        <taxon>Boletales</taxon>
        <taxon>Suillineae</taxon>
        <taxon>Suillaceae</taxon>
        <taxon>Suillus</taxon>
    </lineage>
</organism>
<evidence type="ECO:0000313" key="3">
    <source>
        <dbReference type="Proteomes" id="UP000719766"/>
    </source>
</evidence>
<dbReference type="Proteomes" id="UP000719766">
    <property type="component" value="Unassembled WGS sequence"/>
</dbReference>
<feature type="transmembrane region" description="Helical" evidence="1">
    <location>
        <begin position="151"/>
        <end position="172"/>
    </location>
</feature>
<dbReference type="AlphaFoldDB" id="A0A9P7AQI9"/>
<reference evidence="2" key="1">
    <citation type="journal article" date="2020" name="New Phytol.">
        <title>Comparative genomics reveals dynamic genome evolution in host specialist ectomycorrhizal fungi.</title>
        <authorList>
            <person name="Lofgren L.A."/>
            <person name="Nguyen N.H."/>
            <person name="Vilgalys R."/>
            <person name="Ruytinx J."/>
            <person name="Liao H.L."/>
            <person name="Branco S."/>
            <person name="Kuo A."/>
            <person name="LaButti K."/>
            <person name="Lipzen A."/>
            <person name="Andreopoulos W."/>
            <person name="Pangilinan J."/>
            <person name="Riley R."/>
            <person name="Hundley H."/>
            <person name="Na H."/>
            <person name="Barry K."/>
            <person name="Grigoriev I.V."/>
            <person name="Stajich J.E."/>
            <person name="Kennedy P.G."/>
        </authorList>
    </citation>
    <scope>NUCLEOTIDE SEQUENCE</scope>
    <source>
        <strain evidence="2">S12</strain>
    </source>
</reference>
<sequence length="176" mass="19767">MEASSTKIAQGSHAGYRTFSRLSIASLSLLDVTIVLHYTHCGTLTCAGRFIYEGGHPNKKMPQFHWQLCERSCDSRWLLPMFFGTLPRCGINSLAGEANRTRQKTSTGWWTTSTSSIPTIMKRHMTSFCYWVVWGCAAVQLNNIYSSKSSSPAWTVTCLTIYAMPLFALLTVHEKK</sequence>
<feature type="transmembrane region" description="Helical" evidence="1">
    <location>
        <begin position="128"/>
        <end position="145"/>
    </location>
</feature>
<keyword evidence="1" id="KW-0812">Transmembrane</keyword>